<dbReference type="RefSeq" id="WP_035554225.1">
    <property type="nucleotide sequence ID" value="NZ_AWFH01000056.1"/>
</dbReference>
<evidence type="ECO:0000313" key="3">
    <source>
        <dbReference type="Proteomes" id="UP000024547"/>
    </source>
</evidence>
<organism evidence="2 3">
    <name type="scientific">Hyphomonas atlantica</name>
    <dbReference type="NCBI Taxonomy" id="1280948"/>
    <lineage>
        <taxon>Bacteria</taxon>
        <taxon>Pseudomonadati</taxon>
        <taxon>Pseudomonadota</taxon>
        <taxon>Alphaproteobacteria</taxon>
        <taxon>Hyphomonadales</taxon>
        <taxon>Hyphomonadaceae</taxon>
        <taxon>Hyphomonas</taxon>
    </lineage>
</organism>
<gene>
    <name evidence="2" type="ORF">HY36_08825</name>
</gene>
<sequence length="429" mass="46399">MRSFFVAAGMAVVASLLPAAHAQDIPMAGWTVKVSPNSVYLTRPDLPGINIGIVSDVRPDLTQQEKFEYVKGFFAGRAACPSLASAETVTSFAGFSAKSGGPVARCTLISMGHWEEGGLQSALILDELVEENKILGGVPAGPTAMSVTALSEKIQQEVTEYLMGRYQVAEAGMTADQVRAAMSAQGLAKRVSPDRKPVGMVRMIDSGGFDSVSFAGKEETQTLLLFAKRPQDSAASAITCMNWDAALFDPYYYESPWKVALGCDRYFWRGSVDDLDLKDLDARMDWSGASLKLGKFTFRKAETYRKFARGAALDVRVGIGRSHFDDVLAGNRSLSEMQPRDILFLPDGRFMAGHVRASSLAGGGTEGPVAGQYYFDGHVVTLLLDSGEVVYGHAGWFPGAGSSDLDHKAVVNINGWVYTSYCRDEWDNC</sequence>
<feature type="signal peptide" evidence="1">
    <location>
        <begin position="1"/>
        <end position="22"/>
    </location>
</feature>
<evidence type="ECO:0000313" key="2">
    <source>
        <dbReference type="EMBL" id="KCZ58472.1"/>
    </source>
</evidence>
<proteinExistence type="predicted"/>
<dbReference type="AlphaFoldDB" id="A0A059DY47"/>
<dbReference type="PATRIC" id="fig|1280948.3.peg.2886"/>
<comment type="caution">
    <text evidence="2">The sequence shown here is derived from an EMBL/GenBank/DDBJ whole genome shotgun (WGS) entry which is preliminary data.</text>
</comment>
<dbReference type="Proteomes" id="UP000024547">
    <property type="component" value="Unassembled WGS sequence"/>
</dbReference>
<accession>A0A059DY47</accession>
<evidence type="ECO:0000256" key="1">
    <source>
        <dbReference type="SAM" id="SignalP"/>
    </source>
</evidence>
<name>A0A059DY47_9PROT</name>
<protein>
    <submittedName>
        <fullName evidence="2">Uncharacterized protein</fullName>
    </submittedName>
</protein>
<reference evidence="2 3" key="1">
    <citation type="journal article" date="2014" name="Antonie Van Leeuwenhoek">
        <title>Hyphomonas beringensis sp. nov. and Hyphomonas chukchiensis sp. nov., isolated from surface seawater of the Bering Sea and Chukchi Sea.</title>
        <authorList>
            <person name="Li C."/>
            <person name="Lai Q."/>
            <person name="Li G."/>
            <person name="Dong C."/>
            <person name="Wang J."/>
            <person name="Liao Y."/>
            <person name="Shao Z."/>
        </authorList>
    </citation>
    <scope>NUCLEOTIDE SEQUENCE [LARGE SCALE GENOMIC DNA]</scope>
    <source>
        <strain evidence="2 3">22II1-22F38</strain>
    </source>
</reference>
<keyword evidence="3" id="KW-1185">Reference proteome</keyword>
<dbReference type="OrthoDB" id="7615189at2"/>
<dbReference type="EMBL" id="AWFH01000056">
    <property type="protein sequence ID" value="KCZ58472.1"/>
    <property type="molecule type" value="Genomic_DNA"/>
</dbReference>
<feature type="chain" id="PRO_5001576794" evidence="1">
    <location>
        <begin position="23"/>
        <end position="429"/>
    </location>
</feature>
<keyword evidence="1" id="KW-0732">Signal</keyword>